<evidence type="ECO:0000256" key="1">
    <source>
        <dbReference type="SAM" id="MobiDB-lite"/>
    </source>
</evidence>
<gene>
    <name evidence="2" type="ORF">RHIMIDRAFT_61500</name>
</gene>
<dbReference type="Proteomes" id="UP000242254">
    <property type="component" value="Unassembled WGS sequence"/>
</dbReference>
<accession>A0A2G4T5X4</accession>
<protein>
    <submittedName>
        <fullName evidence="2">Uncharacterized protein</fullName>
    </submittedName>
</protein>
<dbReference type="EMBL" id="KZ303843">
    <property type="protein sequence ID" value="PHZ16407.1"/>
    <property type="molecule type" value="Genomic_DNA"/>
</dbReference>
<evidence type="ECO:0000313" key="3">
    <source>
        <dbReference type="Proteomes" id="UP000242254"/>
    </source>
</evidence>
<feature type="compositionally biased region" description="Low complexity" evidence="1">
    <location>
        <begin position="114"/>
        <end position="125"/>
    </location>
</feature>
<dbReference type="GeneID" id="35446458"/>
<proteinExistence type="predicted"/>
<dbReference type="AlphaFoldDB" id="A0A2G4T5X4"/>
<sequence>MLSRLPPNATANTELIEKTMENIPLCEPAYKGSLLPHKMFSYPTTEKAEVLPPYANLTPTYNKDHWRLVKVPPLATSDNNNNNTYPLLSMVEQQQINFYTKPPAFIPPQQFIQQQQQQQQKMAPPVGQGFVQQRK</sequence>
<feature type="region of interest" description="Disordered" evidence="1">
    <location>
        <begin position="114"/>
        <end position="135"/>
    </location>
</feature>
<organism evidence="2 3">
    <name type="scientific">Rhizopus microsporus ATCC 52813</name>
    <dbReference type="NCBI Taxonomy" id="1340429"/>
    <lineage>
        <taxon>Eukaryota</taxon>
        <taxon>Fungi</taxon>
        <taxon>Fungi incertae sedis</taxon>
        <taxon>Mucoromycota</taxon>
        <taxon>Mucoromycotina</taxon>
        <taxon>Mucoromycetes</taxon>
        <taxon>Mucorales</taxon>
        <taxon>Mucorineae</taxon>
        <taxon>Rhizopodaceae</taxon>
        <taxon>Rhizopus</taxon>
    </lineage>
</organism>
<reference evidence="2 3" key="1">
    <citation type="journal article" date="2016" name="Proc. Natl. Acad. Sci. U.S.A.">
        <title>Lipid metabolic changes in an early divergent fungus govern the establishment of a mutualistic symbiosis with endobacteria.</title>
        <authorList>
            <person name="Lastovetsky O.A."/>
            <person name="Gaspar M.L."/>
            <person name="Mondo S.J."/>
            <person name="LaButti K.M."/>
            <person name="Sandor L."/>
            <person name="Grigoriev I.V."/>
            <person name="Henry S.A."/>
            <person name="Pawlowska T.E."/>
        </authorList>
    </citation>
    <scope>NUCLEOTIDE SEQUENCE [LARGE SCALE GENOMIC DNA]</scope>
    <source>
        <strain evidence="2 3">ATCC 52813</strain>
    </source>
</reference>
<name>A0A2G4T5X4_RHIZD</name>
<dbReference type="RefSeq" id="XP_023470115.1">
    <property type="nucleotide sequence ID" value="XM_023615470.1"/>
</dbReference>
<keyword evidence="3" id="KW-1185">Reference proteome</keyword>
<evidence type="ECO:0000313" key="2">
    <source>
        <dbReference type="EMBL" id="PHZ16407.1"/>
    </source>
</evidence>